<comment type="caution">
    <text evidence="2">The sequence shown here is derived from an EMBL/GenBank/DDBJ whole genome shotgun (WGS) entry which is preliminary data.</text>
</comment>
<feature type="domain" description="GP-PDE" evidence="1">
    <location>
        <begin position="6"/>
        <end position="232"/>
    </location>
</feature>
<dbReference type="PROSITE" id="PS51704">
    <property type="entry name" value="GP_PDE"/>
    <property type="match status" value="1"/>
</dbReference>
<dbReference type="Gene3D" id="3.20.20.190">
    <property type="entry name" value="Phosphatidylinositol (PI) phosphodiesterase"/>
    <property type="match status" value="1"/>
</dbReference>
<evidence type="ECO:0000313" key="3">
    <source>
        <dbReference type="Proteomes" id="UP001501221"/>
    </source>
</evidence>
<dbReference type="InterPro" id="IPR017946">
    <property type="entry name" value="PLC-like_Pdiesterase_TIM-brl"/>
</dbReference>
<dbReference type="RefSeq" id="WP_343986703.1">
    <property type="nucleotide sequence ID" value="NZ_BAAAFM010000003.1"/>
</dbReference>
<keyword evidence="3" id="KW-1185">Reference proteome</keyword>
<proteinExistence type="predicted"/>
<organism evidence="2 3">
    <name type="scientific">Kangiella japonica</name>
    <dbReference type="NCBI Taxonomy" id="647384"/>
    <lineage>
        <taxon>Bacteria</taxon>
        <taxon>Pseudomonadati</taxon>
        <taxon>Pseudomonadota</taxon>
        <taxon>Gammaproteobacteria</taxon>
        <taxon>Kangiellales</taxon>
        <taxon>Kangiellaceae</taxon>
        <taxon>Kangiella</taxon>
    </lineage>
</organism>
<dbReference type="InterPro" id="IPR030395">
    <property type="entry name" value="GP_PDE_dom"/>
</dbReference>
<evidence type="ECO:0000259" key="1">
    <source>
        <dbReference type="PROSITE" id="PS51704"/>
    </source>
</evidence>
<dbReference type="Proteomes" id="UP001501221">
    <property type="component" value="Unassembled WGS sequence"/>
</dbReference>
<protein>
    <submittedName>
        <fullName evidence="2">Glycerophosphodiester phosphodiesterase</fullName>
    </submittedName>
</protein>
<dbReference type="EMBL" id="BAAAFM010000003">
    <property type="protein sequence ID" value="GAA0202539.1"/>
    <property type="molecule type" value="Genomic_DNA"/>
</dbReference>
<dbReference type="Pfam" id="PF03009">
    <property type="entry name" value="GDPD"/>
    <property type="match status" value="1"/>
</dbReference>
<reference evidence="2 3" key="1">
    <citation type="journal article" date="2019" name="Int. J. Syst. Evol. Microbiol.">
        <title>The Global Catalogue of Microorganisms (GCM) 10K type strain sequencing project: providing services to taxonomists for standard genome sequencing and annotation.</title>
        <authorList>
            <consortium name="The Broad Institute Genomics Platform"/>
            <consortium name="The Broad Institute Genome Sequencing Center for Infectious Disease"/>
            <person name="Wu L."/>
            <person name="Ma J."/>
        </authorList>
    </citation>
    <scope>NUCLEOTIDE SEQUENCE [LARGE SCALE GENOMIC DNA]</scope>
    <source>
        <strain evidence="2 3">JCM 16211</strain>
    </source>
</reference>
<name>A0ABN0SVM7_9GAMM</name>
<dbReference type="SUPFAM" id="SSF51695">
    <property type="entry name" value="PLC-like phosphodiesterases"/>
    <property type="match status" value="1"/>
</dbReference>
<accession>A0ABN0SVM7</accession>
<dbReference type="PANTHER" id="PTHR46211:SF14">
    <property type="entry name" value="GLYCEROPHOSPHODIESTER PHOSPHODIESTERASE"/>
    <property type="match status" value="1"/>
</dbReference>
<gene>
    <name evidence="2" type="ORF">GCM10009123_07210</name>
</gene>
<dbReference type="PANTHER" id="PTHR46211">
    <property type="entry name" value="GLYCEROPHOSPHORYL DIESTER PHOSPHODIESTERASE"/>
    <property type="match status" value="1"/>
</dbReference>
<sequence length="240" mass="27179">MKTPKFDVIGHRGAMGLAPENTLLSFKKALEIGVDGVEFDVQNIDDELLVFHDDTLDRTTNGCGRLLDYSLNDLRQLDAGQGEKIPLLAEVIELIGDKAFINIELKGINTASLVMKLVKLLDKRRFKKEQFIISSYHFSELYLIYEFDPEIRIGVIADDQPIIAFDFADEINAYSFHPSYSMLNQALIEQAHSTGMKVYVHTVNELDKIQNSRELGADGIFTDYPDRVRDFLANERAGEM</sequence>
<evidence type="ECO:0000313" key="2">
    <source>
        <dbReference type="EMBL" id="GAA0202539.1"/>
    </source>
</evidence>